<evidence type="ECO:0000313" key="1">
    <source>
        <dbReference type="EMBL" id="PWV97459.1"/>
    </source>
</evidence>
<organism evidence="1 2">
    <name type="scientific">Paenibacillus cellulosilyticus</name>
    <dbReference type="NCBI Taxonomy" id="375489"/>
    <lineage>
        <taxon>Bacteria</taxon>
        <taxon>Bacillati</taxon>
        <taxon>Bacillota</taxon>
        <taxon>Bacilli</taxon>
        <taxon>Bacillales</taxon>
        <taxon>Paenibacillaceae</taxon>
        <taxon>Paenibacillus</taxon>
    </lineage>
</organism>
<dbReference type="Proteomes" id="UP000246635">
    <property type="component" value="Unassembled WGS sequence"/>
</dbReference>
<dbReference type="AlphaFoldDB" id="A0A2V2YP88"/>
<name>A0A2V2YP88_9BACL</name>
<reference evidence="1 2" key="1">
    <citation type="submission" date="2018-05" db="EMBL/GenBank/DDBJ databases">
        <title>Genomic Encyclopedia of Type Strains, Phase III (KMG-III): the genomes of soil and plant-associated and newly described type strains.</title>
        <authorList>
            <person name="Whitman W."/>
        </authorList>
    </citation>
    <scope>NUCLEOTIDE SEQUENCE [LARGE SCALE GENOMIC DNA]</scope>
    <source>
        <strain evidence="1 2">CECT 5696</strain>
    </source>
</reference>
<gene>
    <name evidence="1" type="ORF">DFQ01_121103</name>
</gene>
<keyword evidence="2" id="KW-1185">Reference proteome</keyword>
<sequence length="118" mass="13281">MPVTIAQINKLSEKYKNSLIIEIVQKNEDEKKVDAFIILYQRHGIGGRASQGLIDVNAVWDERKSRPKGYIVVHGSEIRNGESLSIMVSEEFYRAGAKNGVLDAKIAEWVSTYSRNTV</sequence>
<dbReference type="RefSeq" id="WP_110045979.1">
    <property type="nucleotide sequence ID" value="NZ_CP054613.1"/>
</dbReference>
<protein>
    <submittedName>
        <fullName evidence="1">Uncharacterized protein</fullName>
    </submittedName>
</protein>
<proteinExistence type="predicted"/>
<dbReference type="OrthoDB" id="2688276at2"/>
<evidence type="ECO:0000313" key="2">
    <source>
        <dbReference type="Proteomes" id="UP000246635"/>
    </source>
</evidence>
<dbReference type="EMBL" id="QGTQ01000021">
    <property type="protein sequence ID" value="PWV97459.1"/>
    <property type="molecule type" value="Genomic_DNA"/>
</dbReference>
<accession>A0A2V2YP88</accession>
<comment type="caution">
    <text evidence="1">The sequence shown here is derived from an EMBL/GenBank/DDBJ whole genome shotgun (WGS) entry which is preliminary data.</text>
</comment>